<reference evidence="4" key="1">
    <citation type="submission" date="2016-08" db="EMBL/GenBank/DDBJ databases">
        <title>Complete Genome Seqeunce of Paenibacillus sp. BIHB 4019 from tea rhizoplane.</title>
        <authorList>
            <person name="Thakur R."/>
            <person name="Swarnkar M.K."/>
            <person name="Gulati A."/>
        </authorList>
    </citation>
    <scope>NUCLEOTIDE SEQUENCE [LARGE SCALE GENOMIC DNA]</scope>
    <source>
        <strain evidence="4">BIHB4019</strain>
    </source>
</reference>
<dbReference type="SUPFAM" id="SSF53686">
    <property type="entry name" value="Tryptophan synthase beta subunit-like PLP-dependent enzymes"/>
    <property type="match status" value="1"/>
</dbReference>
<dbReference type="InterPro" id="IPR050214">
    <property type="entry name" value="Cys_Synth/Cystath_Beta-Synth"/>
</dbReference>
<protein>
    <submittedName>
        <fullName evidence="4">Cysteine synthase</fullName>
    </submittedName>
</protein>
<gene>
    <name evidence="4" type="ORF">BBD42_20775</name>
</gene>
<dbReference type="GO" id="GO:1901605">
    <property type="term" value="P:alpha-amino acid metabolic process"/>
    <property type="evidence" value="ECO:0007669"/>
    <property type="project" value="UniProtKB-ARBA"/>
</dbReference>
<comment type="cofactor">
    <cofactor evidence="1">
        <name>pyridoxal 5'-phosphate</name>
        <dbReference type="ChEBI" id="CHEBI:597326"/>
    </cofactor>
</comment>
<dbReference type="InterPro" id="IPR036052">
    <property type="entry name" value="TrpB-like_PALP_sf"/>
</dbReference>
<dbReference type="CDD" id="cd01561">
    <property type="entry name" value="CBS_like"/>
    <property type="match status" value="1"/>
</dbReference>
<organism evidence="4">
    <name type="scientific">Paenibacillus sp. BIHB 4019</name>
    <dbReference type="NCBI Taxonomy" id="1870819"/>
    <lineage>
        <taxon>Bacteria</taxon>
        <taxon>Bacillati</taxon>
        <taxon>Bacillota</taxon>
        <taxon>Bacilli</taxon>
        <taxon>Bacillales</taxon>
        <taxon>Paenibacillaceae</taxon>
        <taxon>Paenibacillus</taxon>
    </lineage>
</organism>
<dbReference type="InterPro" id="IPR001926">
    <property type="entry name" value="TrpB-like_PALP"/>
</dbReference>
<evidence type="ECO:0000313" key="4">
    <source>
        <dbReference type="EMBL" id="ANY68633.1"/>
    </source>
</evidence>
<dbReference type="AlphaFoldDB" id="A0A1B2DLP7"/>
<dbReference type="PANTHER" id="PTHR10314">
    <property type="entry name" value="CYSTATHIONINE BETA-SYNTHASE"/>
    <property type="match status" value="1"/>
</dbReference>
<evidence type="ECO:0000256" key="1">
    <source>
        <dbReference type="ARBA" id="ARBA00001933"/>
    </source>
</evidence>
<dbReference type="Gene3D" id="3.40.50.1100">
    <property type="match status" value="2"/>
</dbReference>
<keyword evidence="2" id="KW-0663">Pyridoxal phosphate</keyword>
<dbReference type="Pfam" id="PF00291">
    <property type="entry name" value="PALP"/>
    <property type="match status" value="1"/>
</dbReference>
<sequence>MIYNNITECIGNTPVLALADDLVPKGKSLYLKLDYFNPNFSIKDRTALGLVKSALASGKLNHDSILVESTSGNLGKSLAMLGAVYGFRVIIVVDPKVSESLLRWYQAYGAEISMVTSPAADGGFQRARLNRVQELLQQFPNAYWTNQYDNPQNPQYHSQTTALEIVDLPVDSIIGAVSTGGHLCGIGKYVKEQRPDVNIVACDVAGSAVFREKFSPYLINGVGLSWRSDNTDISVLDQVCIASDQEAISMCRLLARHHGILIGGSGGLTVVAALAWLNNSDSQAAVAIIPDTGINYLDQFYDDEWLVEKNITLLDRSELQQMIQNKTFDSLQMKSNVLS</sequence>
<proteinExistence type="predicted"/>
<dbReference type="EMBL" id="CP016808">
    <property type="protein sequence ID" value="ANY68633.1"/>
    <property type="molecule type" value="Genomic_DNA"/>
</dbReference>
<dbReference type="RefSeq" id="WP_099519740.1">
    <property type="nucleotide sequence ID" value="NZ_CP016808.1"/>
</dbReference>
<accession>A0A1B2DLP7</accession>
<evidence type="ECO:0000256" key="2">
    <source>
        <dbReference type="ARBA" id="ARBA00022898"/>
    </source>
</evidence>
<name>A0A1B2DLP7_9BACL</name>
<evidence type="ECO:0000259" key="3">
    <source>
        <dbReference type="Pfam" id="PF00291"/>
    </source>
</evidence>
<feature type="domain" description="Tryptophan synthase beta chain-like PALP" evidence="3">
    <location>
        <begin position="6"/>
        <end position="289"/>
    </location>
</feature>